<dbReference type="EMBL" id="CZBL01000029">
    <property type="protein sequence ID" value="CUQ54573.1"/>
    <property type="molecule type" value="Genomic_DNA"/>
</dbReference>
<dbReference type="GeneID" id="86894167"/>
<evidence type="ECO:0000313" key="3">
    <source>
        <dbReference type="Proteomes" id="UP000095725"/>
    </source>
</evidence>
<protein>
    <submittedName>
        <fullName evidence="2">Putative integral membrane protein</fullName>
    </submittedName>
</protein>
<sequence>MKLFKHKKNDRKESIKTKAEQATVVLLTKIFQKFGVNNACERLLAWADIHRKAMFGITISFLSFVTILSLVMRPERKPMQVFNEEKSKVQINIDSTLQKKQVGVHDLLEVIKMQNEINELRKNGKLTPEDTIRIKNLYNKLNK</sequence>
<dbReference type="RefSeq" id="WP_007559125.1">
    <property type="nucleotide sequence ID" value="NZ_CAXKYF010000040.1"/>
</dbReference>
<keyword evidence="1" id="KW-0812">Transmembrane</keyword>
<evidence type="ECO:0000313" key="2">
    <source>
        <dbReference type="EMBL" id="CUQ54573.1"/>
    </source>
</evidence>
<organism evidence="2 3">
    <name type="scientific">Bacteroides caccae</name>
    <dbReference type="NCBI Taxonomy" id="47678"/>
    <lineage>
        <taxon>Bacteria</taxon>
        <taxon>Pseudomonadati</taxon>
        <taxon>Bacteroidota</taxon>
        <taxon>Bacteroidia</taxon>
        <taxon>Bacteroidales</taxon>
        <taxon>Bacteroidaceae</taxon>
        <taxon>Bacteroides</taxon>
    </lineage>
</organism>
<reference evidence="2 3" key="1">
    <citation type="submission" date="2015-09" db="EMBL/GenBank/DDBJ databases">
        <authorList>
            <consortium name="Pathogen Informatics"/>
        </authorList>
    </citation>
    <scope>NUCLEOTIDE SEQUENCE [LARGE SCALE GENOMIC DNA]</scope>
    <source>
        <strain evidence="2 3">2789STDY5834946</strain>
    </source>
</reference>
<gene>
    <name evidence="2" type="ORF">ERS852558_04407</name>
</gene>
<name>A0A174X4U7_9BACE</name>
<feature type="transmembrane region" description="Helical" evidence="1">
    <location>
        <begin position="53"/>
        <end position="72"/>
    </location>
</feature>
<accession>A0A174X4U7</accession>
<keyword evidence="1" id="KW-1133">Transmembrane helix</keyword>
<keyword evidence="1" id="KW-0472">Membrane</keyword>
<dbReference type="AlphaFoldDB" id="A0A174X4U7"/>
<evidence type="ECO:0000256" key="1">
    <source>
        <dbReference type="SAM" id="Phobius"/>
    </source>
</evidence>
<proteinExistence type="predicted"/>
<dbReference type="Proteomes" id="UP000095725">
    <property type="component" value="Unassembled WGS sequence"/>
</dbReference>